<gene>
    <name evidence="6" type="ordered locus">CAALFM_C106770WA</name>
    <name evidence="5" type="ordered locus">orf19.13613</name>
</gene>
<evidence type="ECO:0000256" key="4">
    <source>
        <dbReference type="SAM" id="Phobius"/>
    </source>
</evidence>
<dbReference type="OrthoDB" id="191979at2759"/>
<reference evidence="6 7" key="1">
    <citation type="journal article" date="2004" name="Proc. Natl. Acad. Sci. U.S.A.">
        <title>The diploid genome sequence of Candida albicans.</title>
        <authorList>
            <person name="Jones T."/>
            <person name="Federspiel N.A."/>
            <person name="Chibana H."/>
            <person name="Dungan J."/>
            <person name="Kalman S."/>
            <person name="Magee B.B."/>
            <person name="Newport G."/>
            <person name="Thorstenson Y.R."/>
            <person name="Agabian N."/>
            <person name="Magee P.T."/>
            <person name="Davis R.W."/>
            <person name="Scherer S."/>
        </authorList>
    </citation>
    <scope>NUCLEOTIDE SEQUENCE [LARGE SCALE GENOMIC DNA]</scope>
    <source>
        <strain evidence="7">SC5314 / ATCC MYA-2876</strain>
    </source>
</reference>
<dbReference type="KEGG" id="cal:CAALFM_C106770WA"/>
<evidence type="ECO:0000313" key="5">
    <source>
        <dbReference type="CGD" id="CAL0000177463"/>
    </source>
</evidence>
<dbReference type="eggNOG" id="KOG1208">
    <property type="taxonomic scope" value="Eukaryota"/>
</dbReference>
<dbReference type="CGD" id="CAL0000177463">
    <property type="gene designation" value="orf19.13613"/>
</dbReference>
<evidence type="ECO:0000256" key="1">
    <source>
        <dbReference type="ARBA" id="ARBA00006484"/>
    </source>
</evidence>
<name>A0A1D8PDW2_CANAL</name>
<dbReference type="Gene3D" id="3.40.50.720">
    <property type="entry name" value="NAD(P)-binding Rossmann-like Domain"/>
    <property type="match status" value="1"/>
</dbReference>
<dbReference type="RefSeq" id="XP_718822.2">
    <property type="nucleotide sequence ID" value="XM_713729.2"/>
</dbReference>
<keyword evidence="7" id="KW-1185">Reference proteome</keyword>
<feature type="region of interest" description="Disordered" evidence="3">
    <location>
        <begin position="408"/>
        <end position="507"/>
    </location>
</feature>
<keyword evidence="2" id="KW-0560">Oxidoreductase</keyword>
<dbReference type="FunCoup" id="A0A1D8PDW2">
    <property type="interactions" value="97"/>
</dbReference>
<dbReference type="PANTHER" id="PTHR24320">
    <property type="entry name" value="RETINOL DEHYDROGENASE"/>
    <property type="match status" value="1"/>
</dbReference>
<protein>
    <submittedName>
        <fullName evidence="6">Oxidoreductase</fullName>
    </submittedName>
</protein>
<feature type="compositionally biased region" description="Polar residues" evidence="3">
    <location>
        <begin position="483"/>
        <end position="492"/>
    </location>
</feature>
<evidence type="ECO:0000256" key="2">
    <source>
        <dbReference type="ARBA" id="ARBA00023002"/>
    </source>
</evidence>
<dbReference type="Pfam" id="PF00106">
    <property type="entry name" value="adh_short"/>
    <property type="match status" value="1"/>
</dbReference>
<dbReference type="PANTHER" id="PTHR24320:SF285">
    <property type="entry name" value="RETINOL DEHYDROGENASE 14"/>
    <property type="match status" value="1"/>
</dbReference>
<feature type="transmembrane region" description="Helical" evidence="4">
    <location>
        <begin position="317"/>
        <end position="338"/>
    </location>
</feature>
<dbReference type="EMBL" id="CP017623">
    <property type="protein sequence ID" value="AOW26332.1"/>
    <property type="molecule type" value="Genomic_DNA"/>
</dbReference>
<sequence>MLASKKKRTRRTKRQPICEQIPTSNTAFFFTLDIPIMPVNFLTSVVFDGPEVIPYWDQIKEYGPTVLPILLTLAGAKYYFHGATNTWERDMHGKVFMITGATSGIGAQIAYELGQRGAQLILLTRRTNDQWVAEYIEDLRDKTNNGLIYAEECDLSSLYSIRKFATRWLDNQPPRRLDGVICCAAECIPRGKSRQITMDGVERQIGINYLAHFHLLTLLGPSLRVQPPDRDVRVLIATCSSQNLGDVDLNDLLWSDKRYPATQPWKVYGTSKLLLGLFAKEYQRQLMGYERKDKAPCNVRINLINPGIVRTPSTRRFLSLGTVWGLIIYLILFPIWWLFFKSAEQGTQSFYFALFAPIFMKIEGGNVVQECKIMTKVRKEYTDDDLQQKVFHNTEELIKQIETKSAIERKKHENAKKTPEQKAKERQEELNRKRDLHIKPETPEELESKLNSLRNQIGMGTGISSNEMPLFPDDETLKKVISSKKNASSNNRDGSKSNKSQKKSKKV</sequence>
<dbReference type="InterPro" id="IPR002347">
    <property type="entry name" value="SDR_fam"/>
</dbReference>
<dbReference type="SMR" id="A0A1D8PDW2"/>
<dbReference type="InParanoid" id="A0A1D8PDW2"/>
<dbReference type="PRINTS" id="PR00081">
    <property type="entry name" value="GDHRDH"/>
</dbReference>
<keyword evidence="4" id="KW-0812">Transmembrane</keyword>
<dbReference type="GO" id="GO:0016491">
    <property type="term" value="F:oxidoreductase activity"/>
    <property type="evidence" value="ECO:0007669"/>
    <property type="project" value="UniProtKB-KW"/>
</dbReference>
<keyword evidence="4" id="KW-0472">Membrane</keyword>
<dbReference type="VEuPathDB" id="FungiDB:C1_06770W_A"/>
<reference evidence="6 7" key="3">
    <citation type="journal article" date="2013" name="Genome Biol.">
        <title>Assembly of a phased diploid Candida albicans genome facilitates allele-specific measurements and provides a simple model for repeat and indel structure.</title>
        <authorList>
            <person name="Muzzey D."/>
            <person name="Schwartz K."/>
            <person name="Weissman J.S."/>
            <person name="Sherlock G."/>
        </authorList>
    </citation>
    <scope>NUCLEOTIDE SEQUENCE [LARGE SCALE GENOMIC DNA]</scope>
    <source>
        <strain evidence="7">SC5314 / ATCC MYA-2876</strain>
    </source>
</reference>
<dbReference type="STRING" id="237561.A0A1D8PDW2"/>
<reference evidence="6 7" key="2">
    <citation type="journal article" date="2007" name="Genome Biol.">
        <title>Assembly of the Candida albicans genome into sixteen supercontigs aligned on the eight chromosomes.</title>
        <authorList>
            <person name="van het Hoog M."/>
            <person name="Rast T.J."/>
            <person name="Martchenko M."/>
            <person name="Grindle S."/>
            <person name="Dignard D."/>
            <person name="Hogues H."/>
            <person name="Cuomo C."/>
            <person name="Berriman M."/>
            <person name="Scherer S."/>
            <person name="Magee B.B."/>
            <person name="Whiteway M."/>
            <person name="Chibana H."/>
            <person name="Nantel A."/>
            <person name="Magee P.T."/>
        </authorList>
    </citation>
    <scope>GENOME REANNOTATION</scope>
    <source>
        <strain evidence="7">SC5314 / ATCC MYA-2876</strain>
    </source>
</reference>
<dbReference type="SUPFAM" id="SSF51735">
    <property type="entry name" value="NAD(P)-binding Rossmann-fold domains"/>
    <property type="match status" value="1"/>
</dbReference>
<proteinExistence type="inferred from homology"/>
<feature type="compositionally biased region" description="Basic and acidic residues" evidence="3">
    <location>
        <begin position="408"/>
        <end position="448"/>
    </location>
</feature>
<comment type="similarity">
    <text evidence="1">Belongs to the short-chain dehydrogenases/reductases (SDR) family.</text>
</comment>
<dbReference type="AlphaFoldDB" id="A0A1D8PDW2"/>
<keyword evidence="4" id="KW-1133">Transmembrane helix</keyword>
<evidence type="ECO:0000313" key="7">
    <source>
        <dbReference type="Proteomes" id="UP000000559"/>
    </source>
</evidence>
<dbReference type="GeneID" id="3639504"/>
<organism evidence="6 7">
    <name type="scientific">Candida albicans (strain SC5314 / ATCC MYA-2876)</name>
    <name type="common">Yeast</name>
    <dbReference type="NCBI Taxonomy" id="237561"/>
    <lineage>
        <taxon>Eukaryota</taxon>
        <taxon>Fungi</taxon>
        <taxon>Dikarya</taxon>
        <taxon>Ascomycota</taxon>
        <taxon>Saccharomycotina</taxon>
        <taxon>Pichiomycetes</taxon>
        <taxon>Debaryomycetaceae</taxon>
        <taxon>Candida/Lodderomyces clade</taxon>
        <taxon>Candida</taxon>
    </lineage>
</organism>
<dbReference type="Proteomes" id="UP000000559">
    <property type="component" value="Chromosome 1"/>
</dbReference>
<dbReference type="InterPro" id="IPR036291">
    <property type="entry name" value="NAD(P)-bd_dom_sf"/>
</dbReference>
<evidence type="ECO:0000313" key="6">
    <source>
        <dbReference type="EMBL" id="AOW26332.1"/>
    </source>
</evidence>
<accession>A0A1D8PDW2</accession>
<evidence type="ECO:0000256" key="3">
    <source>
        <dbReference type="SAM" id="MobiDB-lite"/>
    </source>
</evidence>
<feature type="transmembrane region" description="Helical" evidence="4">
    <location>
        <begin position="350"/>
        <end position="368"/>
    </location>
</feature>